<dbReference type="Pfam" id="PF00147">
    <property type="entry name" value="Fibrinogen_C"/>
    <property type="match status" value="1"/>
</dbReference>
<dbReference type="InterPro" id="IPR002181">
    <property type="entry name" value="Fibrinogen_a/b/g_C_dom"/>
</dbReference>
<dbReference type="OrthoDB" id="6145874at2759"/>
<accession>A0A1W0XEV9</accession>
<organism evidence="4 5">
    <name type="scientific">Hypsibius exemplaris</name>
    <name type="common">Freshwater tardigrade</name>
    <dbReference type="NCBI Taxonomy" id="2072580"/>
    <lineage>
        <taxon>Eukaryota</taxon>
        <taxon>Metazoa</taxon>
        <taxon>Ecdysozoa</taxon>
        <taxon>Tardigrada</taxon>
        <taxon>Eutardigrada</taxon>
        <taxon>Parachela</taxon>
        <taxon>Hypsibioidea</taxon>
        <taxon>Hypsibiidae</taxon>
        <taxon>Hypsibius</taxon>
    </lineage>
</organism>
<dbReference type="GO" id="GO:0005615">
    <property type="term" value="C:extracellular space"/>
    <property type="evidence" value="ECO:0007669"/>
    <property type="project" value="TreeGrafter"/>
</dbReference>
<keyword evidence="5" id="KW-1185">Reference proteome</keyword>
<sequence>MAISSAFFAVLACSAILSVVSCVMFPQPAGVLPIDVELRGMNVSSFRRVKTVGRYSDCQEIQKAGYRSNGIYQITLKNVAREVGCYYTKDNKAYTIIQQRVSGNIDFDKSLVQYADGFGTVSSDHWIGLTTIRHLVELGNNQLQIVMSTWAPGPEQTKTATYGYFSIGTQSQGWPLSTGSFYGSRGLVDDMAYSNGRVFYTSDVPDPNRCAVNQRGGWWYNYCAYAFLNGYYYRGGRYTPPGSFYDGIYWKDWMGFDYSLQQVTMAVTHS</sequence>
<evidence type="ECO:0000313" key="4">
    <source>
        <dbReference type="EMBL" id="OQV26020.1"/>
    </source>
</evidence>
<evidence type="ECO:0000256" key="2">
    <source>
        <dbReference type="SAM" id="SignalP"/>
    </source>
</evidence>
<keyword evidence="2" id="KW-0732">Signal</keyword>
<feature type="signal peptide" evidence="2">
    <location>
        <begin position="1"/>
        <end position="22"/>
    </location>
</feature>
<name>A0A1W0XEV9_HYPEX</name>
<dbReference type="AlphaFoldDB" id="A0A1W0XEV9"/>
<dbReference type="PANTHER" id="PTHR19143:SF327">
    <property type="entry name" value="FI21813P1-RELATED"/>
    <property type="match status" value="1"/>
</dbReference>
<dbReference type="PROSITE" id="PS00514">
    <property type="entry name" value="FIBRINOGEN_C_1"/>
    <property type="match status" value="1"/>
</dbReference>
<proteinExistence type="predicted"/>
<dbReference type="InterPro" id="IPR036056">
    <property type="entry name" value="Fibrinogen-like_C"/>
</dbReference>
<dbReference type="InterPro" id="IPR050373">
    <property type="entry name" value="Fibrinogen_C-term_domain"/>
</dbReference>
<dbReference type="PROSITE" id="PS51406">
    <property type="entry name" value="FIBRINOGEN_C_2"/>
    <property type="match status" value="1"/>
</dbReference>
<evidence type="ECO:0000259" key="3">
    <source>
        <dbReference type="PROSITE" id="PS51406"/>
    </source>
</evidence>
<dbReference type="PANTHER" id="PTHR19143">
    <property type="entry name" value="FIBRINOGEN/TENASCIN/ANGIOPOEITIN"/>
    <property type="match status" value="1"/>
</dbReference>
<reference evidence="5" key="1">
    <citation type="submission" date="2017-01" db="EMBL/GenBank/DDBJ databases">
        <title>Comparative genomics of anhydrobiosis in the tardigrade Hypsibius dujardini.</title>
        <authorList>
            <person name="Yoshida Y."/>
            <person name="Koutsovoulos G."/>
            <person name="Laetsch D."/>
            <person name="Stevens L."/>
            <person name="Kumar S."/>
            <person name="Horikawa D."/>
            <person name="Ishino K."/>
            <person name="Komine S."/>
            <person name="Tomita M."/>
            <person name="Blaxter M."/>
            <person name="Arakawa K."/>
        </authorList>
    </citation>
    <scope>NUCLEOTIDE SEQUENCE [LARGE SCALE GENOMIC DNA]</scope>
    <source>
        <strain evidence="5">Z151</strain>
    </source>
</reference>
<comment type="caution">
    <text evidence="4">The sequence shown here is derived from an EMBL/GenBank/DDBJ whole genome shotgun (WGS) entry which is preliminary data.</text>
</comment>
<dbReference type="InterPro" id="IPR014716">
    <property type="entry name" value="Fibrinogen_a/b/g_C_1"/>
</dbReference>
<protein>
    <submittedName>
        <fullName evidence="4">Angiopoietin-related protein 6</fullName>
    </submittedName>
</protein>
<evidence type="ECO:0000256" key="1">
    <source>
        <dbReference type="ARBA" id="ARBA00023157"/>
    </source>
</evidence>
<dbReference type="InterPro" id="IPR020837">
    <property type="entry name" value="Fibrinogen_CS"/>
</dbReference>
<feature type="chain" id="PRO_5013343113" evidence="2">
    <location>
        <begin position="23"/>
        <end position="270"/>
    </location>
</feature>
<feature type="domain" description="Fibrinogen C-terminal" evidence="3">
    <location>
        <begin position="49"/>
        <end position="270"/>
    </location>
</feature>
<gene>
    <name evidence="4" type="ORF">BV898_00151</name>
</gene>
<dbReference type="Proteomes" id="UP000192578">
    <property type="component" value="Unassembled WGS sequence"/>
</dbReference>
<keyword evidence="1" id="KW-1015">Disulfide bond</keyword>
<dbReference type="SMART" id="SM00186">
    <property type="entry name" value="FBG"/>
    <property type="match status" value="1"/>
</dbReference>
<dbReference type="SUPFAM" id="SSF56496">
    <property type="entry name" value="Fibrinogen C-terminal domain-like"/>
    <property type="match status" value="1"/>
</dbReference>
<dbReference type="Gene3D" id="3.90.215.10">
    <property type="entry name" value="Gamma Fibrinogen, chain A, domain 1"/>
    <property type="match status" value="1"/>
</dbReference>
<dbReference type="GO" id="GO:0005102">
    <property type="term" value="F:signaling receptor binding"/>
    <property type="evidence" value="ECO:0007669"/>
    <property type="project" value="TreeGrafter"/>
</dbReference>
<dbReference type="EMBL" id="MTYJ01000001">
    <property type="protein sequence ID" value="OQV26020.1"/>
    <property type="molecule type" value="Genomic_DNA"/>
</dbReference>
<evidence type="ECO:0000313" key="5">
    <source>
        <dbReference type="Proteomes" id="UP000192578"/>
    </source>
</evidence>